<evidence type="ECO:0000259" key="1">
    <source>
        <dbReference type="PROSITE" id="PS50878"/>
    </source>
</evidence>
<dbReference type="Proteomes" id="UP000594454">
    <property type="component" value="Chromosome 2"/>
</dbReference>
<proteinExistence type="predicted"/>
<evidence type="ECO:0000313" key="2">
    <source>
        <dbReference type="EMBL" id="CAD7080525.1"/>
    </source>
</evidence>
<sequence>MSEESRLVGYADDVAVLVAGRTVEPAQSRFGILMRRVSGWMTTHGFNLTLEKTEIVILTKKRIPTQGPMPFSGSIIESKSAVKYLGLTLDSKTSSFEQIKATANKAAAGVSALSRLMANIGGPSSSRRRFLMSSTQFVLLYHAEVLADALNEEVYRKRLAQVQRRGDLRVVSACRMKNGNAL</sequence>
<dbReference type="EMBL" id="LR899010">
    <property type="protein sequence ID" value="CAD7080525.1"/>
    <property type="molecule type" value="Genomic_DNA"/>
</dbReference>
<name>A0A7R8UGM8_HERIL</name>
<reference evidence="2 3" key="1">
    <citation type="submission" date="2020-11" db="EMBL/GenBank/DDBJ databases">
        <authorList>
            <person name="Wallbank WR R."/>
            <person name="Pardo Diaz C."/>
            <person name="Kozak K."/>
            <person name="Martin S."/>
            <person name="Jiggins C."/>
            <person name="Moest M."/>
            <person name="Warren A I."/>
            <person name="Generalovic N T."/>
            <person name="Byers J.R.P. K."/>
            <person name="Montejo-Kovacevich G."/>
            <person name="Yen C E."/>
        </authorList>
    </citation>
    <scope>NUCLEOTIDE SEQUENCE [LARGE SCALE GENOMIC DNA]</scope>
</reference>
<dbReference type="InParanoid" id="A0A7R8UGM8"/>
<dbReference type="AlphaFoldDB" id="A0A7R8UGM8"/>
<dbReference type="InterPro" id="IPR000477">
    <property type="entry name" value="RT_dom"/>
</dbReference>
<feature type="domain" description="Reverse transcriptase" evidence="1">
    <location>
        <begin position="1"/>
        <end position="89"/>
    </location>
</feature>
<gene>
    <name evidence="2" type="ORF">HERILL_LOCUS3674</name>
</gene>
<protein>
    <recommendedName>
        <fullName evidence="1">Reverse transcriptase domain-containing protein</fullName>
    </recommendedName>
</protein>
<dbReference type="PROSITE" id="PS50878">
    <property type="entry name" value="RT_POL"/>
    <property type="match status" value="1"/>
</dbReference>
<organism evidence="2 3">
    <name type="scientific">Hermetia illucens</name>
    <name type="common">Black soldier fly</name>
    <dbReference type="NCBI Taxonomy" id="343691"/>
    <lineage>
        <taxon>Eukaryota</taxon>
        <taxon>Metazoa</taxon>
        <taxon>Ecdysozoa</taxon>
        <taxon>Arthropoda</taxon>
        <taxon>Hexapoda</taxon>
        <taxon>Insecta</taxon>
        <taxon>Pterygota</taxon>
        <taxon>Neoptera</taxon>
        <taxon>Endopterygota</taxon>
        <taxon>Diptera</taxon>
        <taxon>Brachycera</taxon>
        <taxon>Stratiomyomorpha</taxon>
        <taxon>Stratiomyidae</taxon>
        <taxon>Hermetiinae</taxon>
        <taxon>Hermetia</taxon>
    </lineage>
</organism>
<accession>A0A7R8UGM8</accession>
<evidence type="ECO:0000313" key="3">
    <source>
        <dbReference type="Proteomes" id="UP000594454"/>
    </source>
</evidence>
<keyword evidence="3" id="KW-1185">Reference proteome</keyword>